<protein>
    <submittedName>
        <fullName evidence="1">Uncharacterized protein</fullName>
    </submittedName>
</protein>
<organism evidence="1 2">
    <name type="scientific">Saccharopolyspora shandongensis</name>
    <dbReference type="NCBI Taxonomy" id="418495"/>
    <lineage>
        <taxon>Bacteria</taxon>
        <taxon>Bacillati</taxon>
        <taxon>Actinomycetota</taxon>
        <taxon>Actinomycetes</taxon>
        <taxon>Pseudonocardiales</taxon>
        <taxon>Pseudonocardiaceae</taxon>
        <taxon>Saccharopolyspora</taxon>
    </lineage>
</organism>
<dbReference type="STRING" id="418495.SAMN05216215_109721"/>
<accession>A0A1H3U1F9</accession>
<proteinExistence type="predicted"/>
<name>A0A1H3U1F9_9PSEU</name>
<gene>
    <name evidence="1" type="ORF">SAMN05216215_109721</name>
</gene>
<dbReference type="AlphaFoldDB" id="A0A1H3U1F9"/>
<evidence type="ECO:0000313" key="1">
    <source>
        <dbReference type="EMBL" id="SDZ55339.1"/>
    </source>
</evidence>
<evidence type="ECO:0000313" key="2">
    <source>
        <dbReference type="Proteomes" id="UP000199529"/>
    </source>
</evidence>
<dbReference type="Proteomes" id="UP000199529">
    <property type="component" value="Unassembled WGS sequence"/>
</dbReference>
<dbReference type="RefSeq" id="WP_093278643.1">
    <property type="nucleotide sequence ID" value="NZ_FNOK01000097.1"/>
</dbReference>
<dbReference type="EMBL" id="FNOK01000097">
    <property type="protein sequence ID" value="SDZ55339.1"/>
    <property type="molecule type" value="Genomic_DNA"/>
</dbReference>
<reference evidence="2" key="1">
    <citation type="submission" date="2016-10" db="EMBL/GenBank/DDBJ databases">
        <authorList>
            <person name="Varghese N."/>
            <person name="Submissions S."/>
        </authorList>
    </citation>
    <scope>NUCLEOTIDE SEQUENCE [LARGE SCALE GENOMIC DNA]</scope>
    <source>
        <strain evidence="2">CGMCC 4.3530</strain>
    </source>
</reference>
<keyword evidence="2" id="KW-1185">Reference proteome</keyword>
<sequence length="93" mass="10282">MDPRTAADDVPRCDACREPVIYAIVAGAATAFDRNSEHTGDHTMHVDPRTRRRIAVKLRTNQIPGARRAGQQLYQLHRRSCTKALSGSRGGAR</sequence>